<feature type="domain" description="YCII-related" evidence="2">
    <location>
        <begin position="1"/>
        <end position="81"/>
    </location>
</feature>
<protein>
    <submittedName>
        <fullName evidence="3">GTP cyclohydrolase</fullName>
    </submittedName>
</protein>
<comment type="similarity">
    <text evidence="1">Belongs to the YciI family.</text>
</comment>
<evidence type="ECO:0000313" key="4">
    <source>
        <dbReference type="Proteomes" id="UP000231638"/>
    </source>
</evidence>
<accession>A0A2D3WEZ9</accession>
<comment type="caution">
    <text evidence="3">The sequence shown here is derived from an EMBL/GenBank/DDBJ whole genome shotgun (WGS) entry which is preliminary data.</text>
</comment>
<evidence type="ECO:0000256" key="1">
    <source>
        <dbReference type="ARBA" id="ARBA00007689"/>
    </source>
</evidence>
<dbReference type="InterPro" id="IPR005545">
    <property type="entry name" value="YCII"/>
</dbReference>
<reference evidence="3 4" key="1">
    <citation type="journal article" date="2017" name="Front. Microbiol.">
        <title>Comparative Genomic Analysis of the Class Epsilonproteobacteria and Proposed Reclassification to Epsilonbacteraeota (phyl. nov.).</title>
        <authorList>
            <person name="Waite D.W."/>
            <person name="Vanwonterghem I."/>
            <person name="Rinke C."/>
            <person name="Parks D.H."/>
            <person name="Zhang Y."/>
            <person name="Takai K."/>
            <person name="Sievert S.M."/>
            <person name="Simon J."/>
            <person name="Campbell B.J."/>
            <person name="Hanson T.E."/>
            <person name="Woyke T."/>
            <person name="Klotz M.G."/>
            <person name="Hugenholtz P."/>
        </authorList>
    </citation>
    <scope>NUCLEOTIDE SEQUENCE [LARGE SCALE GENOMIC DNA]</scope>
    <source>
        <strain evidence="3">UBA11420</strain>
    </source>
</reference>
<evidence type="ECO:0000313" key="3">
    <source>
        <dbReference type="EMBL" id="DAB35649.1"/>
    </source>
</evidence>
<keyword evidence="3" id="KW-0378">Hydrolase</keyword>
<dbReference type="EMBL" id="DLUG01000233">
    <property type="protein sequence ID" value="DAB35649.1"/>
    <property type="molecule type" value="Genomic_DNA"/>
</dbReference>
<sequence>MFIIFVTYQKPLEEVDAHLAAHIAFLKENYAKGTFLASGRQNPRTGGIILARASSKQEIEALVTHDPFYVHRVATYTVTEFIPSMTAPELTFLADC</sequence>
<dbReference type="GO" id="GO:0016787">
    <property type="term" value="F:hydrolase activity"/>
    <property type="evidence" value="ECO:0007669"/>
    <property type="project" value="UniProtKB-KW"/>
</dbReference>
<dbReference type="Gene3D" id="3.30.70.1060">
    <property type="entry name" value="Dimeric alpha+beta barrel"/>
    <property type="match status" value="1"/>
</dbReference>
<dbReference type="AlphaFoldDB" id="A0A2D3WEZ9"/>
<dbReference type="PANTHER" id="PTHR37828:SF1">
    <property type="entry name" value="YCII-RELATED DOMAIN-CONTAINING PROTEIN"/>
    <property type="match status" value="1"/>
</dbReference>
<dbReference type="SUPFAM" id="SSF54909">
    <property type="entry name" value="Dimeric alpha+beta barrel"/>
    <property type="match status" value="1"/>
</dbReference>
<dbReference type="Pfam" id="PF03795">
    <property type="entry name" value="YCII"/>
    <property type="match status" value="1"/>
</dbReference>
<gene>
    <name evidence="3" type="ORF">CFH80_09020</name>
</gene>
<evidence type="ECO:0000259" key="2">
    <source>
        <dbReference type="Pfam" id="PF03795"/>
    </source>
</evidence>
<name>A0A2D3WEZ9_9BACT</name>
<dbReference type="Proteomes" id="UP000231638">
    <property type="component" value="Unassembled WGS sequence"/>
</dbReference>
<proteinExistence type="inferred from homology"/>
<organism evidence="3 4">
    <name type="scientific">Sulfurospirillum cavolei</name>
    <dbReference type="NCBI Taxonomy" id="366522"/>
    <lineage>
        <taxon>Bacteria</taxon>
        <taxon>Pseudomonadati</taxon>
        <taxon>Campylobacterota</taxon>
        <taxon>Epsilonproteobacteria</taxon>
        <taxon>Campylobacterales</taxon>
        <taxon>Sulfurospirillaceae</taxon>
        <taxon>Sulfurospirillum</taxon>
    </lineage>
</organism>
<dbReference type="InterPro" id="IPR011008">
    <property type="entry name" value="Dimeric_a/b-barrel"/>
</dbReference>
<dbReference type="PANTHER" id="PTHR37828">
    <property type="entry name" value="GSR2449 PROTEIN"/>
    <property type="match status" value="1"/>
</dbReference>